<dbReference type="EMBL" id="MF042360">
    <property type="protein sequence ID" value="ARV76781.1"/>
    <property type="molecule type" value="Genomic_DNA"/>
</dbReference>
<gene>
    <name evidence="3" type="ORF">PHABIO_150</name>
</gene>
<sequence length="54" mass="6144">MFYDDGKTKEENRESRERTQHNRDCVLLVTALIALGTGLLALAMTSHKAAKEFY</sequence>
<feature type="transmembrane region" description="Helical" evidence="2">
    <location>
        <begin position="25"/>
        <end position="44"/>
    </location>
</feature>
<keyword evidence="2" id="KW-0472">Membrane</keyword>
<feature type="region of interest" description="Disordered" evidence="1">
    <location>
        <begin position="1"/>
        <end position="20"/>
    </location>
</feature>
<accession>A0A1Y0STH5</accession>
<keyword evidence="4" id="KW-1185">Reference proteome</keyword>
<evidence type="ECO:0000313" key="4">
    <source>
        <dbReference type="Proteomes" id="UP000225448"/>
    </source>
</evidence>
<evidence type="ECO:0000256" key="2">
    <source>
        <dbReference type="SAM" id="Phobius"/>
    </source>
</evidence>
<evidence type="ECO:0000313" key="3">
    <source>
        <dbReference type="EMBL" id="ARV76781.1"/>
    </source>
</evidence>
<name>A0A1Y0STH5_9CAUD</name>
<reference evidence="3 4" key="1">
    <citation type="submission" date="2017-05" db="EMBL/GenBank/DDBJ databases">
        <authorList>
            <person name="Song R."/>
            <person name="Chenine A.L."/>
            <person name="Ruprecht R.M."/>
        </authorList>
    </citation>
    <scope>NUCLEOTIDE SEQUENCE [LARGE SCALE GENOMIC DNA]</scope>
</reference>
<keyword evidence="2" id="KW-1133">Transmembrane helix</keyword>
<organism evidence="3 4">
    <name type="scientific">Pseudomonas phage Phabio</name>
    <dbReference type="NCBI Taxonomy" id="2006668"/>
    <lineage>
        <taxon>Viruses</taxon>
        <taxon>Duplodnaviria</taxon>
        <taxon>Heunggongvirae</taxon>
        <taxon>Uroviricota</taxon>
        <taxon>Caudoviricetes</taxon>
        <taxon>Chimalliviridae</taxon>
        <taxon>Phabiovirus</taxon>
        <taxon>Phabiovirus phabio</taxon>
    </lineage>
</organism>
<proteinExistence type="predicted"/>
<protein>
    <submittedName>
        <fullName evidence="3">Uncharacterized protein</fullName>
    </submittedName>
</protein>
<dbReference type="Proteomes" id="UP000225448">
    <property type="component" value="Segment"/>
</dbReference>
<evidence type="ECO:0000256" key="1">
    <source>
        <dbReference type="SAM" id="MobiDB-lite"/>
    </source>
</evidence>
<keyword evidence="2" id="KW-0812">Transmembrane</keyword>